<comment type="caution">
    <text evidence="3">The sequence shown here is derived from an EMBL/GenBank/DDBJ whole genome shotgun (WGS) entry which is preliminary data.</text>
</comment>
<feature type="transmembrane region" description="Helical" evidence="1">
    <location>
        <begin position="423"/>
        <end position="447"/>
    </location>
</feature>
<dbReference type="GO" id="GO:0000028">
    <property type="term" value="P:ribosomal small subunit assembly"/>
    <property type="evidence" value="ECO:0007669"/>
    <property type="project" value="TreeGrafter"/>
</dbReference>
<dbReference type="SUPFAM" id="SSF52540">
    <property type="entry name" value="P-loop containing nucleoside triphosphate hydrolases"/>
    <property type="match status" value="1"/>
</dbReference>
<sequence>MIRSRHAGDAPARPDPDGTAAALDTVVAFGPGRLDDDAVGAAVALRQRFDERLARGDGLTVAAVAGGTGVGKSALVNALLGRPVAVEGVRRPTTSVTLAAAATVGPEVSALLDWLEVPERHEVDAALPDGLVLLDLPDHDSVVEAHRRTAARLAGRVDVVVWVVDPIKYARDDAHAGPLAQLTAHAEVLLVVLNRVDELAPADVEVCVADLRTRLAAGGHRDATVLTTSAATGHGLDVLRGELTRRAAARTAAAARLVGDATVLGERLGTGLEAPLPPEPSVGELVGDVLVAVDGHRATAEAAGRYRRAAAAATRSPLGRAVRAPLRALTGGWAGAPGGGALERGRGAADAVPARTVTTEALETALLRALRVGTTVGGTHAALDRAVRAAADRATPALTDAVGEASERPTPRRWWALAAMLRLVTELAAVVGGGWLAAVAVVDWLLLPALPVPELADGVPWPTALLLGGLVARVLVGVGTRLAARAGARRHAAAVRRRIERRLRAVIEGTLLEPVREELSAQHRLRNAVATLRAPDR</sequence>
<dbReference type="Proteomes" id="UP000650511">
    <property type="component" value="Unassembled WGS sequence"/>
</dbReference>
<name>A0A8J3A7Y8_9ACTN</name>
<keyword evidence="4" id="KW-1185">Reference proteome</keyword>
<organism evidence="3 4">
    <name type="scientific">Egicoccus halophilus</name>
    <dbReference type="NCBI Taxonomy" id="1670830"/>
    <lineage>
        <taxon>Bacteria</taxon>
        <taxon>Bacillati</taxon>
        <taxon>Actinomycetota</taxon>
        <taxon>Nitriliruptoria</taxon>
        <taxon>Egicoccales</taxon>
        <taxon>Egicoccaceae</taxon>
        <taxon>Egicoccus</taxon>
    </lineage>
</organism>
<feature type="domain" description="G" evidence="2">
    <location>
        <begin position="63"/>
        <end position="188"/>
    </location>
</feature>
<keyword evidence="1" id="KW-0472">Membrane</keyword>
<dbReference type="EMBL" id="BMHA01000002">
    <property type="protein sequence ID" value="GGI03510.1"/>
    <property type="molecule type" value="Genomic_DNA"/>
</dbReference>
<dbReference type="InterPro" id="IPR006073">
    <property type="entry name" value="GTP-bd"/>
</dbReference>
<dbReference type="PANTHER" id="PTHR42698">
    <property type="entry name" value="GTPASE ERA"/>
    <property type="match status" value="1"/>
</dbReference>
<dbReference type="AlphaFoldDB" id="A0A8J3A7Y8"/>
<dbReference type="Pfam" id="PF01926">
    <property type="entry name" value="MMR_HSR1"/>
    <property type="match status" value="1"/>
</dbReference>
<gene>
    <name evidence="3" type="ORF">GCM10011354_04390</name>
</gene>
<protein>
    <recommendedName>
        <fullName evidence="2">G domain-containing protein</fullName>
    </recommendedName>
</protein>
<dbReference type="Gene3D" id="3.40.50.300">
    <property type="entry name" value="P-loop containing nucleotide triphosphate hydrolases"/>
    <property type="match status" value="1"/>
</dbReference>
<evidence type="ECO:0000259" key="2">
    <source>
        <dbReference type="Pfam" id="PF01926"/>
    </source>
</evidence>
<evidence type="ECO:0000313" key="3">
    <source>
        <dbReference type="EMBL" id="GGI03510.1"/>
    </source>
</evidence>
<reference evidence="3" key="1">
    <citation type="journal article" date="2014" name="Int. J. Syst. Evol. Microbiol.">
        <title>Complete genome sequence of Corynebacterium casei LMG S-19264T (=DSM 44701T), isolated from a smear-ripened cheese.</title>
        <authorList>
            <consortium name="US DOE Joint Genome Institute (JGI-PGF)"/>
            <person name="Walter F."/>
            <person name="Albersmeier A."/>
            <person name="Kalinowski J."/>
            <person name="Ruckert C."/>
        </authorList>
    </citation>
    <scope>NUCLEOTIDE SEQUENCE</scope>
    <source>
        <strain evidence="3">CGMCC 1.14988</strain>
    </source>
</reference>
<reference evidence="3" key="2">
    <citation type="submission" date="2020-09" db="EMBL/GenBank/DDBJ databases">
        <authorList>
            <person name="Sun Q."/>
            <person name="Zhou Y."/>
        </authorList>
    </citation>
    <scope>NUCLEOTIDE SEQUENCE</scope>
    <source>
        <strain evidence="3">CGMCC 1.14988</strain>
    </source>
</reference>
<evidence type="ECO:0000313" key="4">
    <source>
        <dbReference type="Proteomes" id="UP000650511"/>
    </source>
</evidence>
<dbReference type="InterPro" id="IPR027417">
    <property type="entry name" value="P-loop_NTPase"/>
</dbReference>
<dbReference type="GO" id="GO:0019843">
    <property type="term" value="F:rRNA binding"/>
    <property type="evidence" value="ECO:0007669"/>
    <property type="project" value="TreeGrafter"/>
</dbReference>
<dbReference type="GO" id="GO:0043024">
    <property type="term" value="F:ribosomal small subunit binding"/>
    <property type="evidence" value="ECO:0007669"/>
    <property type="project" value="TreeGrafter"/>
</dbReference>
<keyword evidence="1" id="KW-1133">Transmembrane helix</keyword>
<dbReference type="RefSeq" id="WP_188584350.1">
    <property type="nucleotide sequence ID" value="NZ_BMHA01000002.1"/>
</dbReference>
<accession>A0A8J3A7Y8</accession>
<feature type="transmembrane region" description="Helical" evidence="1">
    <location>
        <begin position="459"/>
        <end position="480"/>
    </location>
</feature>
<dbReference type="PANTHER" id="PTHR42698:SF1">
    <property type="entry name" value="GTPASE ERA, MITOCHONDRIAL"/>
    <property type="match status" value="1"/>
</dbReference>
<dbReference type="InterPro" id="IPR005662">
    <property type="entry name" value="GTPase_Era-like"/>
</dbReference>
<dbReference type="GO" id="GO:0005829">
    <property type="term" value="C:cytosol"/>
    <property type="evidence" value="ECO:0007669"/>
    <property type="project" value="TreeGrafter"/>
</dbReference>
<keyword evidence="1" id="KW-0812">Transmembrane</keyword>
<evidence type="ECO:0000256" key="1">
    <source>
        <dbReference type="SAM" id="Phobius"/>
    </source>
</evidence>
<proteinExistence type="predicted"/>
<dbReference type="GO" id="GO:0005525">
    <property type="term" value="F:GTP binding"/>
    <property type="evidence" value="ECO:0007669"/>
    <property type="project" value="InterPro"/>
</dbReference>